<dbReference type="InterPro" id="IPR033369">
    <property type="entry name" value="C19orf12"/>
</dbReference>
<organism evidence="2 3">
    <name type="scientific">Limulus polyphemus</name>
    <name type="common">Atlantic horseshoe crab</name>
    <dbReference type="NCBI Taxonomy" id="6850"/>
    <lineage>
        <taxon>Eukaryota</taxon>
        <taxon>Metazoa</taxon>
        <taxon>Ecdysozoa</taxon>
        <taxon>Arthropoda</taxon>
        <taxon>Chelicerata</taxon>
        <taxon>Merostomata</taxon>
        <taxon>Xiphosura</taxon>
        <taxon>Limulidae</taxon>
        <taxon>Limulus</taxon>
    </lineage>
</organism>
<sequence length="140" mass="14725">MPVDLDDLMKLLMILASEENLKVTVNESVKGGIVAGTSAAVGGLLMGPVGLAVGGAVGGCAACYIARDKFKPVVQVIQEMSNDKKERLVDAVTDVTSNLNITDVARLAVLLSGNAAVRKMVIDAMMSFLSNELNYKILDN</sequence>
<comment type="similarity">
    <text evidence="1">Belongs to the C19orf12 family.</text>
</comment>
<keyword evidence="2" id="KW-1185">Reference proteome</keyword>
<evidence type="ECO:0000313" key="2">
    <source>
        <dbReference type="Proteomes" id="UP000694941"/>
    </source>
</evidence>
<gene>
    <name evidence="3" type="primary">LOC106462006</name>
</gene>
<dbReference type="PANTHER" id="PTHR31493">
    <property type="entry name" value="NAZO FAMILY MEMBER"/>
    <property type="match status" value="1"/>
</dbReference>
<reference evidence="3" key="1">
    <citation type="submission" date="2025-08" db="UniProtKB">
        <authorList>
            <consortium name="RefSeq"/>
        </authorList>
    </citation>
    <scope>IDENTIFICATION</scope>
    <source>
        <tissue evidence="3">Muscle</tissue>
    </source>
</reference>
<proteinExistence type="inferred from homology"/>
<dbReference type="Pfam" id="PF20721">
    <property type="entry name" value="C19orf12"/>
    <property type="match status" value="1"/>
</dbReference>
<protein>
    <submittedName>
        <fullName evidence="3">Protein C19orf12 homolog</fullName>
    </submittedName>
</protein>
<dbReference type="Proteomes" id="UP000694941">
    <property type="component" value="Unplaced"/>
</dbReference>
<dbReference type="PANTHER" id="PTHR31493:SF1">
    <property type="entry name" value="PROTEIN C19ORF12"/>
    <property type="match status" value="1"/>
</dbReference>
<evidence type="ECO:0000313" key="3">
    <source>
        <dbReference type="RefSeq" id="XP_013777327.1"/>
    </source>
</evidence>
<dbReference type="RefSeq" id="XP_013777327.1">
    <property type="nucleotide sequence ID" value="XM_013921873.2"/>
</dbReference>
<accession>A0ABM1B946</accession>
<evidence type="ECO:0000256" key="1">
    <source>
        <dbReference type="ARBA" id="ARBA00029457"/>
    </source>
</evidence>
<dbReference type="GeneID" id="106462006"/>
<name>A0ABM1B946_LIMPO</name>